<keyword evidence="1" id="KW-1133">Transmembrane helix</keyword>
<dbReference type="EMBL" id="CP001778">
    <property type="protein sequence ID" value="ADD41018.1"/>
    <property type="molecule type" value="Genomic_DNA"/>
</dbReference>
<dbReference type="Proteomes" id="UP000000844">
    <property type="component" value="Chromosome"/>
</dbReference>
<organism evidence="2 3">
    <name type="scientific">Stackebrandtia nassauensis (strain DSM 44728 / CIP 108903 / NRRL B-16338 / NBRC 102104 / LLR-40K-21)</name>
    <dbReference type="NCBI Taxonomy" id="446470"/>
    <lineage>
        <taxon>Bacteria</taxon>
        <taxon>Bacillati</taxon>
        <taxon>Actinomycetota</taxon>
        <taxon>Actinomycetes</taxon>
        <taxon>Glycomycetales</taxon>
        <taxon>Glycomycetaceae</taxon>
        <taxon>Stackebrandtia</taxon>
    </lineage>
</organism>
<evidence type="ECO:0000256" key="1">
    <source>
        <dbReference type="SAM" id="Phobius"/>
    </source>
</evidence>
<dbReference type="KEGG" id="sna:Snas_1309"/>
<name>D3PU72_STANL</name>
<dbReference type="AlphaFoldDB" id="D3PU72"/>
<dbReference type="STRING" id="446470.Snas_1309"/>
<keyword evidence="1" id="KW-0812">Transmembrane</keyword>
<feature type="transmembrane region" description="Helical" evidence="1">
    <location>
        <begin position="12"/>
        <end position="33"/>
    </location>
</feature>
<dbReference type="eggNOG" id="ENOG5033I3C">
    <property type="taxonomic scope" value="Bacteria"/>
</dbReference>
<feature type="transmembrane region" description="Helical" evidence="1">
    <location>
        <begin position="39"/>
        <end position="63"/>
    </location>
</feature>
<evidence type="ECO:0000313" key="2">
    <source>
        <dbReference type="EMBL" id="ADD41018.1"/>
    </source>
</evidence>
<protein>
    <recommendedName>
        <fullName evidence="4">ATP synthase protein I</fullName>
    </recommendedName>
</protein>
<feature type="transmembrane region" description="Helical" evidence="1">
    <location>
        <begin position="101"/>
        <end position="123"/>
    </location>
</feature>
<keyword evidence="3" id="KW-1185">Reference proteome</keyword>
<proteinExistence type="predicted"/>
<keyword evidence="1" id="KW-0472">Membrane</keyword>
<reference evidence="2 3" key="1">
    <citation type="journal article" date="2009" name="Stand. Genomic Sci.">
        <title>Complete genome sequence of Stackebrandtia nassauensis type strain (LLR-40K-21).</title>
        <authorList>
            <person name="Munk C."/>
            <person name="Lapidus A."/>
            <person name="Copeland A."/>
            <person name="Jando M."/>
            <person name="Mayilraj S."/>
            <person name="Glavina Del Rio T."/>
            <person name="Nolan M."/>
            <person name="Chen F."/>
            <person name="Lucas S."/>
            <person name="Tice H."/>
            <person name="Cheng J.F."/>
            <person name="Han C."/>
            <person name="Detter J.C."/>
            <person name="Bruce D."/>
            <person name="Goodwin L."/>
            <person name="Chain P."/>
            <person name="Pitluck S."/>
            <person name="Goker M."/>
            <person name="Ovchinikova G."/>
            <person name="Pati A."/>
            <person name="Ivanova N."/>
            <person name="Mavromatis K."/>
            <person name="Chen A."/>
            <person name="Palaniappan K."/>
            <person name="Land M."/>
            <person name="Hauser L."/>
            <person name="Chang Y.J."/>
            <person name="Jeffries C.D."/>
            <person name="Bristow J."/>
            <person name="Eisen J.A."/>
            <person name="Markowitz V."/>
            <person name="Hugenholtz P."/>
            <person name="Kyrpides N.C."/>
            <person name="Klenk H.P."/>
        </authorList>
    </citation>
    <scope>NUCLEOTIDE SEQUENCE [LARGE SCALE GENOMIC DNA]</scope>
    <source>
        <strain evidence="3">DSM 44728 / CIP 108903 / NRRL B-16338 / NBRC 102104 / LLR-40K-21</strain>
    </source>
</reference>
<accession>D3PU72</accession>
<sequence>MGGVKNWRLHQLWLPLYCSTALLVIATVVGWQIQGLDGAAGAFAGVGVVMASYSMTMLVLAWADSVKTSWVLPLGVLTYMVKFTVIGVVLAGVAASGWKGLPAMGFGVMAGIVVWITAQIIALNRYNRKSSEDTSEAGITSATKQE</sequence>
<feature type="transmembrane region" description="Helical" evidence="1">
    <location>
        <begin position="70"/>
        <end position="95"/>
    </location>
</feature>
<evidence type="ECO:0008006" key="4">
    <source>
        <dbReference type="Google" id="ProtNLM"/>
    </source>
</evidence>
<gene>
    <name evidence="2" type="ordered locus">Snas_1309</name>
</gene>
<evidence type="ECO:0000313" key="3">
    <source>
        <dbReference type="Proteomes" id="UP000000844"/>
    </source>
</evidence>
<dbReference type="HOGENOM" id="CLU_138971_0_0_11"/>